<reference evidence="3" key="1">
    <citation type="submission" date="2017-01" db="EMBL/GenBank/DDBJ databases">
        <authorList>
            <person name="Varghese N."/>
            <person name="Submissions S."/>
        </authorList>
    </citation>
    <scope>NUCLEOTIDE SEQUENCE [LARGE SCALE GENOMIC DNA]</scope>
    <source>
        <strain evidence="3">DSM 17126</strain>
    </source>
</reference>
<feature type="transmembrane region" description="Helical" evidence="1">
    <location>
        <begin position="65"/>
        <end position="85"/>
    </location>
</feature>
<dbReference type="OrthoDB" id="1263685at2"/>
<evidence type="ECO:0000313" key="3">
    <source>
        <dbReference type="Proteomes" id="UP000186373"/>
    </source>
</evidence>
<accession>A0A1N7HYB3</accession>
<feature type="transmembrane region" description="Helical" evidence="1">
    <location>
        <begin position="105"/>
        <end position="126"/>
    </location>
</feature>
<evidence type="ECO:0000313" key="2">
    <source>
        <dbReference type="EMBL" id="SIS29849.1"/>
    </source>
</evidence>
<evidence type="ECO:0000256" key="1">
    <source>
        <dbReference type="SAM" id="Phobius"/>
    </source>
</evidence>
<keyword evidence="1" id="KW-0812">Transmembrane</keyword>
<gene>
    <name evidence="2" type="ORF">SAMN05421639_101632</name>
</gene>
<dbReference type="RefSeq" id="WP_123912014.1">
    <property type="nucleotide sequence ID" value="NZ_FTNY01000001.1"/>
</dbReference>
<dbReference type="EMBL" id="FTNY01000001">
    <property type="protein sequence ID" value="SIS29849.1"/>
    <property type="molecule type" value="Genomic_DNA"/>
</dbReference>
<dbReference type="Proteomes" id="UP000186373">
    <property type="component" value="Unassembled WGS sequence"/>
</dbReference>
<dbReference type="AlphaFoldDB" id="A0A1N7HYB3"/>
<protein>
    <submittedName>
        <fullName evidence="2">Uncharacterized protein</fullName>
    </submittedName>
</protein>
<keyword evidence="1" id="KW-0472">Membrane</keyword>
<keyword evidence="3" id="KW-1185">Reference proteome</keyword>
<organism evidence="2 3">
    <name type="scientific">Chryseobacterium shigense</name>
    <dbReference type="NCBI Taxonomy" id="297244"/>
    <lineage>
        <taxon>Bacteria</taxon>
        <taxon>Pseudomonadati</taxon>
        <taxon>Bacteroidota</taxon>
        <taxon>Flavobacteriia</taxon>
        <taxon>Flavobacteriales</taxon>
        <taxon>Weeksellaceae</taxon>
        <taxon>Chryseobacterium group</taxon>
        <taxon>Chryseobacterium</taxon>
    </lineage>
</organism>
<keyword evidence="1" id="KW-1133">Transmembrane helix</keyword>
<name>A0A1N7HYB3_9FLAO</name>
<sequence length="131" mass="15281">MDTNQDKINQKIIDDQKGFTELSENDLNIYGMVYHSLEQKSDAGFPLGFSDKIIRKIEIKQQLQFNLKLYALFSVVLIMCLGFLFTFLNEDQLSMMISTATEHKYIILFFVFTVTLIQLASHFLTIKKLER</sequence>
<proteinExistence type="predicted"/>